<dbReference type="Proteomes" id="UP000694549">
    <property type="component" value="Unplaced"/>
</dbReference>
<keyword evidence="9" id="KW-0325">Glycoprotein</keyword>
<dbReference type="Pfam" id="PF07686">
    <property type="entry name" value="V-set"/>
    <property type="match status" value="1"/>
</dbReference>
<protein>
    <recommendedName>
        <fullName evidence="13">Ig-like domain-containing protein</fullName>
    </recommendedName>
</protein>
<dbReference type="GO" id="GO:0031295">
    <property type="term" value="P:T cell costimulation"/>
    <property type="evidence" value="ECO:0007669"/>
    <property type="project" value="TreeGrafter"/>
</dbReference>
<evidence type="ECO:0000313" key="14">
    <source>
        <dbReference type="Ensembl" id="ENSAZOP00000012788.1"/>
    </source>
</evidence>
<comment type="subcellular location">
    <subcellularLocation>
        <location evidence="1">Cell membrane</location>
        <topology evidence="1">Single-pass type I membrane protein</topology>
    </subcellularLocation>
</comment>
<feature type="domain" description="Ig-like" evidence="13">
    <location>
        <begin position="18"/>
        <end position="130"/>
    </location>
</feature>
<name>A0A8B9UW06_9AVES</name>
<dbReference type="InterPro" id="IPR013106">
    <property type="entry name" value="Ig_V-set"/>
</dbReference>
<keyword evidence="3" id="KW-0812">Transmembrane</keyword>
<dbReference type="InterPro" id="IPR007110">
    <property type="entry name" value="Ig-like_dom"/>
</dbReference>
<dbReference type="InterPro" id="IPR036179">
    <property type="entry name" value="Ig-like_dom_sf"/>
</dbReference>
<evidence type="ECO:0000256" key="4">
    <source>
        <dbReference type="ARBA" id="ARBA00022729"/>
    </source>
</evidence>
<keyword evidence="5" id="KW-1133">Transmembrane helix</keyword>
<evidence type="ECO:0000256" key="2">
    <source>
        <dbReference type="ARBA" id="ARBA00022475"/>
    </source>
</evidence>
<dbReference type="SUPFAM" id="SSF48726">
    <property type="entry name" value="Immunoglobulin"/>
    <property type="match status" value="1"/>
</dbReference>
<feature type="signal peptide" evidence="12">
    <location>
        <begin position="1"/>
        <end position="22"/>
    </location>
</feature>
<sequence>MKWGTLWTVACLLFASLPKGQPDATCHAFVGESVILPCTTASPSELDVSHLMLFWQIESNIVHFFHNGEDQLTFQNANYSGRTSLFLDQVKHGNFSLKLSNVQLEDAAVYSCIAKQSGNHPTPTEKSKIHLNVSDRSSTVETHSPHGQSRISSRSPGNVPHLDVLLSFHLLVTLAGWRL</sequence>
<dbReference type="GO" id="GO:0007166">
    <property type="term" value="P:cell surface receptor signaling pathway"/>
    <property type="evidence" value="ECO:0007669"/>
    <property type="project" value="TreeGrafter"/>
</dbReference>
<evidence type="ECO:0000256" key="7">
    <source>
        <dbReference type="ARBA" id="ARBA00023157"/>
    </source>
</evidence>
<evidence type="ECO:0000256" key="11">
    <source>
        <dbReference type="SAM" id="MobiDB-lite"/>
    </source>
</evidence>
<proteinExistence type="predicted"/>
<evidence type="ECO:0000256" key="10">
    <source>
        <dbReference type="ARBA" id="ARBA00023319"/>
    </source>
</evidence>
<keyword evidence="2" id="KW-1003">Cell membrane</keyword>
<organism evidence="14 15">
    <name type="scientific">Anas zonorhyncha</name>
    <name type="common">Eastern spot-billed duck</name>
    <dbReference type="NCBI Taxonomy" id="75864"/>
    <lineage>
        <taxon>Eukaryota</taxon>
        <taxon>Metazoa</taxon>
        <taxon>Chordata</taxon>
        <taxon>Craniata</taxon>
        <taxon>Vertebrata</taxon>
        <taxon>Euteleostomi</taxon>
        <taxon>Archelosauria</taxon>
        <taxon>Archosauria</taxon>
        <taxon>Dinosauria</taxon>
        <taxon>Saurischia</taxon>
        <taxon>Theropoda</taxon>
        <taxon>Coelurosauria</taxon>
        <taxon>Aves</taxon>
        <taxon>Neognathae</taxon>
        <taxon>Galloanserae</taxon>
        <taxon>Anseriformes</taxon>
        <taxon>Anatidae</taxon>
        <taxon>Anatinae</taxon>
        <taxon>Anas</taxon>
    </lineage>
</organism>
<keyword evidence="8" id="KW-0675">Receptor</keyword>
<evidence type="ECO:0000259" key="13">
    <source>
        <dbReference type="PROSITE" id="PS50835"/>
    </source>
</evidence>
<keyword evidence="15" id="KW-1185">Reference proteome</keyword>
<evidence type="ECO:0000256" key="5">
    <source>
        <dbReference type="ARBA" id="ARBA00022989"/>
    </source>
</evidence>
<keyword evidence="6" id="KW-0472">Membrane</keyword>
<feature type="chain" id="PRO_5034596624" description="Ig-like domain-containing protein" evidence="12">
    <location>
        <begin position="23"/>
        <end position="179"/>
    </location>
</feature>
<dbReference type="GO" id="GO:0042130">
    <property type="term" value="P:negative regulation of T cell proliferation"/>
    <property type="evidence" value="ECO:0007669"/>
    <property type="project" value="TreeGrafter"/>
</dbReference>
<evidence type="ECO:0000256" key="1">
    <source>
        <dbReference type="ARBA" id="ARBA00004251"/>
    </source>
</evidence>
<reference evidence="14" key="1">
    <citation type="submission" date="2025-08" db="UniProtKB">
        <authorList>
            <consortium name="Ensembl"/>
        </authorList>
    </citation>
    <scope>IDENTIFICATION</scope>
</reference>
<dbReference type="Ensembl" id="ENSAZOT00000013718.1">
    <property type="protein sequence ID" value="ENSAZOP00000012788.1"/>
    <property type="gene ID" value="ENSAZOG00000008213.1"/>
</dbReference>
<evidence type="ECO:0000256" key="12">
    <source>
        <dbReference type="SAM" id="SignalP"/>
    </source>
</evidence>
<keyword evidence="4 12" id="KW-0732">Signal</keyword>
<feature type="region of interest" description="Disordered" evidence="11">
    <location>
        <begin position="134"/>
        <end position="155"/>
    </location>
</feature>
<keyword evidence="7" id="KW-1015">Disulfide bond</keyword>
<dbReference type="GO" id="GO:0006955">
    <property type="term" value="P:immune response"/>
    <property type="evidence" value="ECO:0007669"/>
    <property type="project" value="TreeGrafter"/>
</dbReference>
<dbReference type="GO" id="GO:0009897">
    <property type="term" value="C:external side of plasma membrane"/>
    <property type="evidence" value="ECO:0007669"/>
    <property type="project" value="TreeGrafter"/>
</dbReference>
<evidence type="ECO:0000313" key="15">
    <source>
        <dbReference type="Proteomes" id="UP000694549"/>
    </source>
</evidence>
<evidence type="ECO:0000256" key="6">
    <source>
        <dbReference type="ARBA" id="ARBA00023136"/>
    </source>
</evidence>
<dbReference type="InterPro" id="IPR051713">
    <property type="entry name" value="T-cell_Activation_Regulation"/>
</dbReference>
<evidence type="ECO:0000256" key="8">
    <source>
        <dbReference type="ARBA" id="ARBA00023170"/>
    </source>
</evidence>
<dbReference type="FunFam" id="2.60.40.10:FF:000142">
    <property type="entry name" value="V-set domain-containing T-cell activation inhibitor 1"/>
    <property type="match status" value="1"/>
</dbReference>
<dbReference type="PANTHER" id="PTHR25466:SF14">
    <property type="entry name" value="BUTYROPHILIN SUBFAMILY 2 MEMBER A2-LIKE-RELATED"/>
    <property type="match status" value="1"/>
</dbReference>
<dbReference type="GO" id="GO:0071222">
    <property type="term" value="P:cellular response to lipopolysaccharide"/>
    <property type="evidence" value="ECO:0007669"/>
    <property type="project" value="TreeGrafter"/>
</dbReference>
<evidence type="ECO:0000256" key="3">
    <source>
        <dbReference type="ARBA" id="ARBA00022692"/>
    </source>
</evidence>
<evidence type="ECO:0000256" key="9">
    <source>
        <dbReference type="ARBA" id="ARBA00023180"/>
    </source>
</evidence>
<dbReference type="PANTHER" id="PTHR25466">
    <property type="entry name" value="T-LYMPHOCYTE ACTIVATION ANTIGEN"/>
    <property type="match status" value="1"/>
</dbReference>
<dbReference type="InterPro" id="IPR013783">
    <property type="entry name" value="Ig-like_fold"/>
</dbReference>
<dbReference type="Gene3D" id="2.60.40.10">
    <property type="entry name" value="Immunoglobulins"/>
    <property type="match status" value="1"/>
</dbReference>
<dbReference type="AlphaFoldDB" id="A0A8B9UW06"/>
<dbReference type="GO" id="GO:0042102">
    <property type="term" value="P:positive regulation of T cell proliferation"/>
    <property type="evidence" value="ECO:0007669"/>
    <property type="project" value="TreeGrafter"/>
</dbReference>
<reference evidence="14" key="2">
    <citation type="submission" date="2025-09" db="UniProtKB">
        <authorList>
            <consortium name="Ensembl"/>
        </authorList>
    </citation>
    <scope>IDENTIFICATION</scope>
</reference>
<dbReference type="SMART" id="SM00409">
    <property type="entry name" value="IG"/>
    <property type="match status" value="1"/>
</dbReference>
<keyword evidence="10" id="KW-0393">Immunoglobulin domain</keyword>
<dbReference type="InterPro" id="IPR003599">
    <property type="entry name" value="Ig_sub"/>
</dbReference>
<dbReference type="PROSITE" id="PS50835">
    <property type="entry name" value="IG_LIKE"/>
    <property type="match status" value="1"/>
</dbReference>
<accession>A0A8B9UW06</accession>